<feature type="transmembrane region" description="Helical" evidence="1">
    <location>
        <begin position="96"/>
        <end position="115"/>
    </location>
</feature>
<evidence type="ECO:0000256" key="1">
    <source>
        <dbReference type="SAM" id="Phobius"/>
    </source>
</evidence>
<name>A0A0U3AHC2_9ALTE</name>
<dbReference type="Pfam" id="PF11750">
    <property type="entry name" value="DUF3307"/>
    <property type="match status" value="1"/>
</dbReference>
<dbReference type="AlphaFoldDB" id="A0A0U3AHC2"/>
<keyword evidence="1" id="KW-0472">Membrane</keyword>
<dbReference type="RefSeq" id="WP_062478486.1">
    <property type="nucleotide sequence ID" value="NZ_CP013650.1"/>
</dbReference>
<accession>A0A0U3AHC2</accession>
<dbReference type="STRING" id="1526571.AT746_07340"/>
<proteinExistence type="predicted"/>
<evidence type="ECO:0000313" key="3">
    <source>
        <dbReference type="Proteomes" id="UP000068447"/>
    </source>
</evidence>
<feature type="transmembrane region" description="Helical" evidence="1">
    <location>
        <begin position="178"/>
        <end position="201"/>
    </location>
</feature>
<keyword evidence="1" id="KW-0812">Transmembrane</keyword>
<evidence type="ECO:0000313" key="2">
    <source>
        <dbReference type="EMBL" id="ALS98097.1"/>
    </source>
</evidence>
<dbReference type="Proteomes" id="UP000068447">
    <property type="component" value="Chromosome"/>
</dbReference>
<organism evidence="2 3">
    <name type="scientific">Lacimicrobium alkaliphilum</name>
    <dbReference type="NCBI Taxonomy" id="1526571"/>
    <lineage>
        <taxon>Bacteria</taxon>
        <taxon>Pseudomonadati</taxon>
        <taxon>Pseudomonadota</taxon>
        <taxon>Gammaproteobacteria</taxon>
        <taxon>Alteromonadales</taxon>
        <taxon>Alteromonadaceae</taxon>
        <taxon>Lacimicrobium</taxon>
    </lineage>
</organism>
<feature type="transmembrane region" description="Helical" evidence="1">
    <location>
        <begin position="136"/>
        <end position="158"/>
    </location>
</feature>
<gene>
    <name evidence="2" type="ORF">AT746_07340</name>
</gene>
<keyword evidence="3" id="KW-1185">Reference proteome</keyword>
<sequence length="248" mass="28752">MDELLLLVALLIGHLLADFYFQPLSWIKDRQQCHYRSIKLIYHGLLHASLSLLILVCWQTWYGWGFTLTQPLILAIVLGLSHYAIDLIKSYCPRNLYFFVLDQILHLLVLIWIWLQTSQAWQLTEYFWQHLLNLNTLLLLSAYLIVLRPFSFMIAMALKKWHTESDSSLPSAGHVIGLIERTLILTFVLLEQYAGIGFLLAAKSIFRFGDLTRQQDRQLTEYVMLGTLLSTTMTILLGLGVRALINWQ</sequence>
<protein>
    <recommendedName>
        <fullName evidence="4">DUF3307 domain-containing protein</fullName>
    </recommendedName>
</protein>
<reference evidence="2 3" key="1">
    <citation type="submission" date="2015-12" db="EMBL/GenBank/DDBJ databases">
        <title>Complete genome of Lacimicrobium alkaliphilum KCTC 32984.</title>
        <authorList>
            <person name="Kim S.-G."/>
            <person name="Lee Y.-J."/>
        </authorList>
    </citation>
    <scope>NUCLEOTIDE SEQUENCE [LARGE SCALE GENOMIC DNA]</scope>
    <source>
        <strain evidence="2 3">YelD216</strain>
    </source>
</reference>
<dbReference type="KEGG" id="lal:AT746_07340"/>
<dbReference type="EMBL" id="CP013650">
    <property type="protein sequence ID" value="ALS98097.1"/>
    <property type="molecule type" value="Genomic_DNA"/>
</dbReference>
<evidence type="ECO:0008006" key="4">
    <source>
        <dbReference type="Google" id="ProtNLM"/>
    </source>
</evidence>
<feature type="transmembrane region" description="Helical" evidence="1">
    <location>
        <begin position="41"/>
        <end position="58"/>
    </location>
</feature>
<keyword evidence="1" id="KW-1133">Transmembrane helix</keyword>
<dbReference type="InterPro" id="IPR021737">
    <property type="entry name" value="Phage_phiKZ_Orf197"/>
</dbReference>
<feature type="transmembrane region" description="Helical" evidence="1">
    <location>
        <begin position="222"/>
        <end position="245"/>
    </location>
</feature>
<dbReference type="OrthoDB" id="8536716at2"/>
<feature type="transmembrane region" description="Helical" evidence="1">
    <location>
        <begin position="65"/>
        <end position="84"/>
    </location>
</feature>